<feature type="transmembrane region" description="Helical" evidence="8">
    <location>
        <begin position="478"/>
        <end position="499"/>
    </location>
</feature>
<keyword evidence="4 8" id="KW-0812">Transmembrane</keyword>
<proteinExistence type="inferred from homology"/>
<organism evidence="10 11">
    <name type="scientific">Clavelina lepadiformis</name>
    <name type="common">Light-bulb sea squirt</name>
    <name type="synonym">Ascidia lepadiformis</name>
    <dbReference type="NCBI Taxonomy" id="159417"/>
    <lineage>
        <taxon>Eukaryota</taxon>
        <taxon>Metazoa</taxon>
        <taxon>Chordata</taxon>
        <taxon>Tunicata</taxon>
        <taxon>Ascidiacea</taxon>
        <taxon>Aplousobranchia</taxon>
        <taxon>Clavelinidae</taxon>
        <taxon>Clavelina</taxon>
    </lineage>
</organism>
<protein>
    <recommendedName>
        <fullName evidence="9">Cas1p 10 TM acyl transferase domain-containing protein</fullName>
    </recommendedName>
</protein>
<dbReference type="PANTHER" id="PTHR13533">
    <property type="entry name" value="N-ACETYLNEURAMINATE 9-O-ACETYLTRANSFERASE"/>
    <property type="match status" value="1"/>
</dbReference>
<reference evidence="10 11" key="1">
    <citation type="submission" date="2024-02" db="EMBL/GenBank/DDBJ databases">
        <authorList>
            <person name="Daric V."/>
            <person name="Darras S."/>
        </authorList>
    </citation>
    <scope>NUCLEOTIDE SEQUENCE [LARGE SCALE GENOMIC DNA]</scope>
</reference>
<dbReference type="PANTHER" id="PTHR13533:SF1">
    <property type="entry name" value="N-ACETYLNEURAMINATE 9-O-ACETYLTRANSFERASE"/>
    <property type="match status" value="1"/>
</dbReference>
<dbReference type="EMBL" id="CAWYQH010000119">
    <property type="protein sequence ID" value="CAK8690462.1"/>
    <property type="molecule type" value="Genomic_DNA"/>
</dbReference>
<feature type="transmembrane region" description="Helical" evidence="8">
    <location>
        <begin position="561"/>
        <end position="580"/>
    </location>
</feature>
<evidence type="ECO:0000256" key="7">
    <source>
        <dbReference type="ARBA" id="ARBA00023180"/>
    </source>
</evidence>
<feature type="transmembrane region" description="Helical" evidence="8">
    <location>
        <begin position="751"/>
        <end position="777"/>
    </location>
</feature>
<evidence type="ECO:0000256" key="5">
    <source>
        <dbReference type="ARBA" id="ARBA00022989"/>
    </source>
</evidence>
<feature type="transmembrane region" description="Helical" evidence="8">
    <location>
        <begin position="506"/>
        <end position="527"/>
    </location>
</feature>
<feature type="transmembrane region" description="Helical" evidence="8">
    <location>
        <begin position="454"/>
        <end position="472"/>
    </location>
</feature>
<sequence>MRIRRKMNILKVVNISTAKQIAFPIFIVLLIVQGVRFFNSGDACHRLLDGGFFVNDDIWQADGCMLHRYSVSEKQKCLQAQKVSFVGDSRMRELFYVFVDALSDETPQGKKHSDIYFKENDMNVDFLWYPEANLSTVALYDSWIKDPSLQPDIIIHSVATHTIKRTNGDSSALEEYKTNLTKLVPQMQKIVSQKVSNVYWVLQDPVYEEKLHESRQSITNAIVSQYNDVALSIFQGNNGFNKYPHVSVLKSTVDVAVQNIKSSIDGLHMDINTQTIDVHILNNLICNEVLKPVDGSCCQKPPPASIVQIIMFVFGCLSIVAAVISSILYNIESCGNDNVELGNKEGDSNVSPMGIFKEFTTACAKMFIILFYFYLCDRTDVFMKSNKHYTNARFFIPLLYVVFLGIFGIDQCKSSSFLNRDQTDEWKGWMQLVILIYHITGASSNLPIYMHIRLLVSMYLFMTGYGHFSYFWNKGDFSFYRVFGVMFRLNFLTVMLCLMMNRSYQFYYFVPLCSFWFLVLYVAMSMWPRAYVIPSKPSSKPDGVTELEELLQNGPSRRSPIVMMSFKLIVLTTIIIVVFLSQKTFEALFSWWPVIRLFELPPGSVREWWFRCHLDQFAMLHGALFCFAYLLLKRMSFLDDSKQGCLMSMKASLITVTISIGILMCYSYWTLQCTSKVDCNHIHTYASILPIASFILIRNIPGYLRSGYSSFFAWFGKISLELFVGQYHIWLAADTKGVLVLTSPSWPMLNLVITTFIFVCTAHEIGVLTNVFVKYLVGSPTDGTKVTCFRFIIISMALVFFAMISDISHDNNH</sequence>
<dbReference type="InterPro" id="IPR012419">
    <property type="entry name" value="Cas1_AcylTrans_dom"/>
</dbReference>
<accession>A0ABP0GG77</accession>
<feature type="transmembrane region" description="Helical" evidence="8">
    <location>
        <begin position="429"/>
        <end position="447"/>
    </location>
</feature>
<evidence type="ECO:0000256" key="3">
    <source>
        <dbReference type="ARBA" id="ARBA00022679"/>
    </source>
</evidence>
<evidence type="ECO:0000256" key="1">
    <source>
        <dbReference type="ARBA" id="ARBA00004141"/>
    </source>
</evidence>
<comment type="similarity">
    <text evidence="2">Belongs to the PC-esterase family. CASD1 subfamily.</text>
</comment>
<keyword evidence="6 8" id="KW-0472">Membrane</keyword>
<keyword evidence="3" id="KW-0808">Transferase</keyword>
<keyword evidence="5 8" id="KW-1133">Transmembrane helix</keyword>
<feature type="transmembrane region" description="Helical" evidence="8">
    <location>
        <begin position="653"/>
        <end position="670"/>
    </location>
</feature>
<evidence type="ECO:0000256" key="6">
    <source>
        <dbReference type="ARBA" id="ARBA00023136"/>
    </source>
</evidence>
<keyword evidence="11" id="KW-1185">Reference proteome</keyword>
<evidence type="ECO:0000313" key="11">
    <source>
        <dbReference type="Proteomes" id="UP001642483"/>
    </source>
</evidence>
<feature type="domain" description="Cas1p 10 TM acyl transferase" evidence="9">
    <location>
        <begin position="291"/>
        <end position="780"/>
    </location>
</feature>
<keyword evidence="7" id="KW-0325">Glycoprotein</keyword>
<feature type="transmembrane region" description="Helical" evidence="8">
    <location>
        <begin position="682"/>
        <end position="700"/>
    </location>
</feature>
<evidence type="ECO:0000259" key="9">
    <source>
        <dbReference type="Pfam" id="PF07779"/>
    </source>
</evidence>
<evidence type="ECO:0000256" key="8">
    <source>
        <dbReference type="SAM" id="Phobius"/>
    </source>
</evidence>
<evidence type="ECO:0000256" key="2">
    <source>
        <dbReference type="ARBA" id="ARBA00010666"/>
    </source>
</evidence>
<dbReference type="Pfam" id="PF07779">
    <property type="entry name" value="Cas1_AcylT"/>
    <property type="match status" value="1"/>
</dbReference>
<name>A0ABP0GG77_CLALP</name>
<feature type="transmembrane region" description="Helical" evidence="8">
    <location>
        <begin position="392"/>
        <end position="409"/>
    </location>
</feature>
<feature type="transmembrane region" description="Helical" evidence="8">
    <location>
        <begin position="306"/>
        <end position="329"/>
    </location>
</feature>
<dbReference type="Proteomes" id="UP001642483">
    <property type="component" value="Unassembled WGS sequence"/>
</dbReference>
<evidence type="ECO:0000313" key="10">
    <source>
        <dbReference type="EMBL" id="CAK8690462.1"/>
    </source>
</evidence>
<evidence type="ECO:0000256" key="4">
    <source>
        <dbReference type="ARBA" id="ARBA00022692"/>
    </source>
</evidence>
<comment type="caution">
    <text evidence="10">The sequence shown here is derived from an EMBL/GenBank/DDBJ whole genome shotgun (WGS) entry which is preliminary data.</text>
</comment>
<comment type="subcellular location">
    <subcellularLocation>
        <location evidence="1">Membrane</location>
        <topology evidence="1">Multi-pass membrane protein</topology>
    </subcellularLocation>
</comment>
<feature type="transmembrane region" description="Helical" evidence="8">
    <location>
        <begin position="616"/>
        <end position="632"/>
    </location>
</feature>
<gene>
    <name evidence="10" type="ORF">CVLEPA_LOCUS23077</name>
</gene>
<feature type="transmembrane region" description="Helical" evidence="8">
    <location>
        <begin position="789"/>
        <end position="808"/>
    </location>
</feature>